<comment type="caution">
    <text evidence="1">The sequence shown here is derived from an EMBL/GenBank/DDBJ whole genome shotgun (WGS) entry which is preliminary data.</text>
</comment>
<sequence length="43" mass="5207">TTPVPSVGENWVTKFVQRYPLLSSRFLKRYNYERAKYEDLKII</sequence>
<dbReference type="EMBL" id="MDYP01000122">
    <property type="protein sequence ID" value="OQD94982.1"/>
    <property type="molecule type" value="Genomic_DNA"/>
</dbReference>
<dbReference type="Proteomes" id="UP000191518">
    <property type="component" value="Unassembled WGS sequence"/>
</dbReference>
<gene>
    <name evidence="1" type="ORF">PENVUL_c123G04787</name>
</gene>
<dbReference type="AlphaFoldDB" id="A0A1V6R155"/>
<protein>
    <recommendedName>
        <fullName evidence="3">HTH CENPB-type domain-containing protein</fullName>
    </recommendedName>
</protein>
<reference evidence="2" key="1">
    <citation type="journal article" date="2017" name="Nat. Microbiol.">
        <title>Global analysis of biosynthetic gene clusters reveals vast potential of secondary metabolite production in Penicillium species.</title>
        <authorList>
            <person name="Nielsen J.C."/>
            <person name="Grijseels S."/>
            <person name="Prigent S."/>
            <person name="Ji B."/>
            <person name="Dainat J."/>
            <person name="Nielsen K.F."/>
            <person name="Frisvad J.C."/>
            <person name="Workman M."/>
            <person name="Nielsen J."/>
        </authorList>
    </citation>
    <scope>NUCLEOTIDE SEQUENCE [LARGE SCALE GENOMIC DNA]</scope>
    <source>
        <strain evidence="2">IBT 29486</strain>
    </source>
</reference>
<evidence type="ECO:0000313" key="2">
    <source>
        <dbReference type="Proteomes" id="UP000191518"/>
    </source>
</evidence>
<evidence type="ECO:0008006" key="3">
    <source>
        <dbReference type="Google" id="ProtNLM"/>
    </source>
</evidence>
<name>A0A1V6R155_9EURO</name>
<organism evidence="1 2">
    <name type="scientific">Penicillium vulpinum</name>
    <dbReference type="NCBI Taxonomy" id="29845"/>
    <lineage>
        <taxon>Eukaryota</taxon>
        <taxon>Fungi</taxon>
        <taxon>Dikarya</taxon>
        <taxon>Ascomycota</taxon>
        <taxon>Pezizomycotina</taxon>
        <taxon>Eurotiomycetes</taxon>
        <taxon>Eurotiomycetidae</taxon>
        <taxon>Eurotiales</taxon>
        <taxon>Aspergillaceae</taxon>
        <taxon>Penicillium</taxon>
    </lineage>
</organism>
<keyword evidence="2" id="KW-1185">Reference proteome</keyword>
<evidence type="ECO:0000313" key="1">
    <source>
        <dbReference type="EMBL" id="OQD94982.1"/>
    </source>
</evidence>
<feature type="non-terminal residue" evidence="1">
    <location>
        <position position="43"/>
    </location>
</feature>
<accession>A0A1V6R155</accession>
<feature type="non-terminal residue" evidence="1">
    <location>
        <position position="1"/>
    </location>
</feature>
<proteinExistence type="predicted"/>